<evidence type="ECO:0000256" key="5">
    <source>
        <dbReference type="SAM" id="MobiDB-lite"/>
    </source>
</evidence>
<accession>A0ABU2ZK88</accession>
<dbReference type="InterPro" id="IPR013249">
    <property type="entry name" value="RNA_pol_sigma70_r4_t2"/>
</dbReference>
<dbReference type="SUPFAM" id="SSF88946">
    <property type="entry name" value="Sigma2 domain of RNA polymerase sigma factors"/>
    <property type="match status" value="1"/>
</dbReference>
<comment type="caution">
    <text evidence="8">The sequence shown here is derived from an EMBL/GenBank/DDBJ whole genome shotgun (WGS) entry which is preliminary data.</text>
</comment>
<dbReference type="Gene3D" id="1.10.10.10">
    <property type="entry name" value="Winged helix-like DNA-binding domain superfamily/Winged helix DNA-binding domain"/>
    <property type="match status" value="1"/>
</dbReference>
<evidence type="ECO:0000256" key="2">
    <source>
        <dbReference type="ARBA" id="ARBA00023015"/>
    </source>
</evidence>
<dbReference type="Proteomes" id="UP001259803">
    <property type="component" value="Unassembled WGS sequence"/>
</dbReference>
<evidence type="ECO:0000313" key="9">
    <source>
        <dbReference type="Proteomes" id="UP001259803"/>
    </source>
</evidence>
<dbReference type="Pfam" id="PF04542">
    <property type="entry name" value="Sigma70_r2"/>
    <property type="match status" value="1"/>
</dbReference>
<gene>
    <name evidence="8" type="ORF">RM533_12655</name>
</gene>
<sequence length="235" mass="25267">MAKSAGALAGKAGGSAKSEPMAVKSTAGKADRAQSSDQAGGTRRQREFKQELTAVIPHLRAFARGLCGRPDVADDLVQEALMKAWAAQERFEPGTSMRAWTFVILRNAYLTDMRRNRFRADYDETVAERILTAPAGQEGPLHLSDMHRALLTLPPERREALLLVGAGGFSYEEAAEICDCAVGTIKSRVGRARAALNVMLDDGTVPQRAIGDATAHAAIMGQLDDMASPQGNMDR</sequence>
<dbReference type="CDD" id="cd06171">
    <property type="entry name" value="Sigma70_r4"/>
    <property type="match status" value="1"/>
</dbReference>
<dbReference type="Pfam" id="PF08281">
    <property type="entry name" value="Sigma70_r4_2"/>
    <property type="match status" value="1"/>
</dbReference>
<keyword evidence="4" id="KW-0804">Transcription</keyword>
<dbReference type="InterPro" id="IPR014284">
    <property type="entry name" value="RNA_pol_sigma-70_dom"/>
</dbReference>
<dbReference type="InterPro" id="IPR036388">
    <property type="entry name" value="WH-like_DNA-bd_sf"/>
</dbReference>
<dbReference type="InterPro" id="IPR013325">
    <property type="entry name" value="RNA_pol_sigma_r2"/>
</dbReference>
<comment type="similarity">
    <text evidence="1">Belongs to the sigma-70 factor family. ECF subfamily.</text>
</comment>
<evidence type="ECO:0000259" key="6">
    <source>
        <dbReference type="Pfam" id="PF04542"/>
    </source>
</evidence>
<dbReference type="PANTHER" id="PTHR43133">
    <property type="entry name" value="RNA POLYMERASE ECF-TYPE SIGMA FACTO"/>
    <property type="match status" value="1"/>
</dbReference>
<name>A0ABU2ZK88_9SPHN</name>
<feature type="compositionally biased region" description="Low complexity" evidence="5">
    <location>
        <begin position="1"/>
        <end position="18"/>
    </location>
</feature>
<feature type="region of interest" description="Disordered" evidence="5">
    <location>
        <begin position="1"/>
        <end position="45"/>
    </location>
</feature>
<dbReference type="EMBL" id="JAVRHS010000015">
    <property type="protein sequence ID" value="MDT0577018.1"/>
    <property type="molecule type" value="Genomic_DNA"/>
</dbReference>
<evidence type="ECO:0000259" key="7">
    <source>
        <dbReference type="Pfam" id="PF08281"/>
    </source>
</evidence>
<dbReference type="InterPro" id="IPR013324">
    <property type="entry name" value="RNA_pol_sigma_r3/r4-like"/>
</dbReference>
<dbReference type="InterPro" id="IPR007627">
    <property type="entry name" value="RNA_pol_sigma70_r2"/>
</dbReference>
<evidence type="ECO:0000256" key="4">
    <source>
        <dbReference type="ARBA" id="ARBA00023163"/>
    </source>
</evidence>
<organism evidence="8 9">
    <name type="scientific">Croceicoccus esteveae</name>
    <dbReference type="NCBI Taxonomy" id="3075597"/>
    <lineage>
        <taxon>Bacteria</taxon>
        <taxon>Pseudomonadati</taxon>
        <taxon>Pseudomonadota</taxon>
        <taxon>Alphaproteobacteria</taxon>
        <taxon>Sphingomonadales</taxon>
        <taxon>Erythrobacteraceae</taxon>
        <taxon>Croceicoccus</taxon>
    </lineage>
</organism>
<evidence type="ECO:0000256" key="1">
    <source>
        <dbReference type="ARBA" id="ARBA00010641"/>
    </source>
</evidence>
<keyword evidence="9" id="KW-1185">Reference proteome</keyword>
<feature type="domain" description="RNA polymerase sigma-70 region 2" evidence="6">
    <location>
        <begin position="55"/>
        <end position="117"/>
    </location>
</feature>
<dbReference type="PANTHER" id="PTHR43133:SF25">
    <property type="entry name" value="RNA POLYMERASE SIGMA FACTOR RFAY-RELATED"/>
    <property type="match status" value="1"/>
</dbReference>
<evidence type="ECO:0000313" key="8">
    <source>
        <dbReference type="EMBL" id="MDT0577018.1"/>
    </source>
</evidence>
<keyword evidence="3" id="KW-0731">Sigma factor</keyword>
<proteinExistence type="inferred from homology"/>
<evidence type="ECO:0000256" key="3">
    <source>
        <dbReference type="ARBA" id="ARBA00023082"/>
    </source>
</evidence>
<dbReference type="NCBIfam" id="TIGR02937">
    <property type="entry name" value="sigma70-ECF"/>
    <property type="match status" value="1"/>
</dbReference>
<keyword evidence="2" id="KW-0805">Transcription regulation</keyword>
<dbReference type="Gene3D" id="1.10.1740.10">
    <property type="match status" value="1"/>
</dbReference>
<feature type="domain" description="RNA polymerase sigma factor 70 region 4 type 2" evidence="7">
    <location>
        <begin position="146"/>
        <end position="196"/>
    </location>
</feature>
<dbReference type="SUPFAM" id="SSF88659">
    <property type="entry name" value="Sigma3 and sigma4 domains of RNA polymerase sigma factors"/>
    <property type="match status" value="1"/>
</dbReference>
<protein>
    <submittedName>
        <fullName evidence="8">Sigma-70 family RNA polymerase sigma factor</fullName>
    </submittedName>
</protein>
<reference evidence="8 9" key="1">
    <citation type="submission" date="2023-09" db="EMBL/GenBank/DDBJ databases">
        <authorList>
            <person name="Rey-Velasco X."/>
        </authorList>
    </citation>
    <scope>NUCLEOTIDE SEQUENCE [LARGE SCALE GENOMIC DNA]</scope>
    <source>
        <strain evidence="8 9">F390</strain>
    </source>
</reference>
<dbReference type="InterPro" id="IPR039425">
    <property type="entry name" value="RNA_pol_sigma-70-like"/>
</dbReference>